<evidence type="ECO:0000313" key="3">
    <source>
        <dbReference type="Proteomes" id="UP001419268"/>
    </source>
</evidence>
<sequence length="98" mass="10469">MAIRYGRKDEEKQNGLRRPPRGLGMGQLGVTTGGILGRVSEVWSSLTRTGTNSLETSALATIMAQHTGLESLGLSANDYKTDVIICTSFKVALKADVT</sequence>
<organism evidence="2 3">
    <name type="scientific">Stephania cephalantha</name>
    <dbReference type="NCBI Taxonomy" id="152367"/>
    <lineage>
        <taxon>Eukaryota</taxon>
        <taxon>Viridiplantae</taxon>
        <taxon>Streptophyta</taxon>
        <taxon>Embryophyta</taxon>
        <taxon>Tracheophyta</taxon>
        <taxon>Spermatophyta</taxon>
        <taxon>Magnoliopsida</taxon>
        <taxon>Ranunculales</taxon>
        <taxon>Menispermaceae</taxon>
        <taxon>Menispermoideae</taxon>
        <taxon>Cissampelideae</taxon>
        <taxon>Stephania</taxon>
    </lineage>
</organism>
<comment type="caution">
    <text evidence="2">The sequence shown here is derived from an EMBL/GenBank/DDBJ whole genome shotgun (WGS) entry which is preliminary data.</text>
</comment>
<name>A0AAP0P0Q3_9MAGN</name>
<dbReference type="Proteomes" id="UP001419268">
    <property type="component" value="Unassembled WGS sequence"/>
</dbReference>
<gene>
    <name evidence="2" type="ORF">Scep_014764</name>
</gene>
<reference evidence="2 3" key="1">
    <citation type="submission" date="2024-01" db="EMBL/GenBank/DDBJ databases">
        <title>Genome assemblies of Stephania.</title>
        <authorList>
            <person name="Yang L."/>
        </authorList>
    </citation>
    <scope>NUCLEOTIDE SEQUENCE [LARGE SCALE GENOMIC DNA]</scope>
    <source>
        <strain evidence="2">JXDWG</strain>
        <tissue evidence="2">Leaf</tissue>
    </source>
</reference>
<dbReference type="AlphaFoldDB" id="A0AAP0P0Q3"/>
<proteinExistence type="predicted"/>
<evidence type="ECO:0000313" key="2">
    <source>
        <dbReference type="EMBL" id="KAK9125918.1"/>
    </source>
</evidence>
<protein>
    <submittedName>
        <fullName evidence="2">Uncharacterized protein</fullName>
    </submittedName>
</protein>
<dbReference type="EMBL" id="JBBNAG010000006">
    <property type="protein sequence ID" value="KAK9125918.1"/>
    <property type="molecule type" value="Genomic_DNA"/>
</dbReference>
<feature type="region of interest" description="Disordered" evidence="1">
    <location>
        <begin position="1"/>
        <end position="26"/>
    </location>
</feature>
<accession>A0AAP0P0Q3</accession>
<feature type="compositionally biased region" description="Basic and acidic residues" evidence="1">
    <location>
        <begin position="1"/>
        <end position="14"/>
    </location>
</feature>
<evidence type="ECO:0000256" key="1">
    <source>
        <dbReference type="SAM" id="MobiDB-lite"/>
    </source>
</evidence>
<keyword evidence="3" id="KW-1185">Reference proteome</keyword>